<evidence type="ECO:0000313" key="4">
    <source>
        <dbReference type="EMBL" id="KON87637.1"/>
    </source>
</evidence>
<evidence type="ECO:0000256" key="3">
    <source>
        <dbReference type="PIRSR" id="PIRSR607837-1"/>
    </source>
</evidence>
<comment type="caution">
    <text evidence="4">The sequence shown here is derived from an EMBL/GenBank/DDBJ whole genome shotgun (WGS) entry which is preliminary data.</text>
</comment>
<dbReference type="Gene3D" id="1.20.120.450">
    <property type="entry name" value="dinb family like domain"/>
    <property type="match status" value="1"/>
</dbReference>
<proteinExistence type="inferred from homology"/>
<dbReference type="InterPro" id="IPR034660">
    <property type="entry name" value="DinB/YfiT-like"/>
</dbReference>
<dbReference type="SUPFAM" id="SSF109854">
    <property type="entry name" value="DinB/YfiT-like putative metalloenzymes"/>
    <property type="match status" value="1"/>
</dbReference>
<evidence type="ECO:0000256" key="2">
    <source>
        <dbReference type="ARBA" id="ARBA00022723"/>
    </source>
</evidence>
<gene>
    <name evidence="4" type="ORF">AF332_12895</name>
</gene>
<comment type="similarity">
    <text evidence="1">Belongs to the DinB family.</text>
</comment>
<dbReference type="PATRIC" id="fig|1459.3.peg.2785"/>
<feature type="binding site" evidence="3">
    <location>
        <position position="131"/>
    </location>
    <ligand>
        <name>a divalent metal cation</name>
        <dbReference type="ChEBI" id="CHEBI:60240"/>
    </ligand>
</feature>
<dbReference type="AlphaFoldDB" id="A0A0M0GDQ9"/>
<name>A0A0M0GDQ9_SPOGL</name>
<dbReference type="OrthoDB" id="119432at2"/>
<dbReference type="GO" id="GO:0046872">
    <property type="term" value="F:metal ion binding"/>
    <property type="evidence" value="ECO:0007669"/>
    <property type="project" value="UniProtKB-KW"/>
</dbReference>
<keyword evidence="2 3" id="KW-0479">Metal-binding</keyword>
<evidence type="ECO:0000256" key="1">
    <source>
        <dbReference type="ARBA" id="ARBA00008635"/>
    </source>
</evidence>
<feature type="binding site" evidence="3">
    <location>
        <position position="47"/>
    </location>
    <ligand>
        <name>a divalent metal cation</name>
        <dbReference type="ChEBI" id="CHEBI:60240"/>
    </ligand>
</feature>
<sequence length="154" mass="17670">MERAQKYLSYFLSHRKVTNELIKKIDEKNYEFKPTETSMPAGKLVTHMLTSFYMFAKTAKEGSPAVFGEKFDEIAPDLSEAAENYTEKTIEVISSLTSEELERKIDLTRVFGMELTGSQLLQLAMDHEIHHKGNLFVYVREIGHTDLPMFVSRG</sequence>
<keyword evidence="5" id="KW-1185">Reference proteome</keyword>
<accession>A0A0M0GDQ9</accession>
<dbReference type="Proteomes" id="UP000037109">
    <property type="component" value="Unassembled WGS sequence"/>
</dbReference>
<evidence type="ECO:0008006" key="6">
    <source>
        <dbReference type="Google" id="ProtNLM"/>
    </source>
</evidence>
<reference evidence="5" key="1">
    <citation type="submission" date="2015-07" db="EMBL/GenBank/DDBJ databases">
        <title>Fjat-10036 dsm4.</title>
        <authorList>
            <person name="Liu B."/>
            <person name="Wang J."/>
            <person name="Zhu Y."/>
            <person name="Liu G."/>
            <person name="Chen Q."/>
            <person name="Chen Z."/>
            <person name="Lan J."/>
            <person name="Che J."/>
            <person name="Ge C."/>
            <person name="Shi H."/>
            <person name="Pan Z."/>
            <person name="Liu X."/>
        </authorList>
    </citation>
    <scope>NUCLEOTIDE SEQUENCE [LARGE SCALE GENOMIC DNA]</scope>
    <source>
        <strain evidence="5">DSM 4</strain>
    </source>
</reference>
<dbReference type="RefSeq" id="WP_053434994.1">
    <property type="nucleotide sequence ID" value="NZ_LGUF01000007.1"/>
</dbReference>
<feature type="binding site" evidence="3">
    <location>
        <position position="127"/>
    </location>
    <ligand>
        <name>a divalent metal cation</name>
        <dbReference type="ChEBI" id="CHEBI:60240"/>
    </ligand>
</feature>
<dbReference type="Pfam" id="PF05163">
    <property type="entry name" value="DinB"/>
    <property type="match status" value="1"/>
</dbReference>
<dbReference type="EMBL" id="LGUF01000007">
    <property type="protein sequence ID" value="KON87637.1"/>
    <property type="molecule type" value="Genomic_DNA"/>
</dbReference>
<protein>
    <recommendedName>
        <fullName evidence="6">Damage-inducible protein DinB</fullName>
    </recommendedName>
</protein>
<organism evidence="4 5">
    <name type="scientific">Sporosarcina globispora</name>
    <name type="common">Bacillus globisporus</name>
    <dbReference type="NCBI Taxonomy" id="1459"/>
    <lineage>
        <taxon>Bacteria</taxon>
        <taxon>Bacillati</taxon>
        <taxon>Bacillota</taxon>
        <taxon>Bacilli</taxon>
        <taxon>Bacillales</taxon>
        <taxon>Caryophanaceae</taxon>
        <taxon>Sporosarcina</taxon>
    </lineage>
</organism>
<dbReference type="InterPro" id="IPR007837">
    <property type="entry name" value="DinB"/>
</dbReference>
<evidence type="ECO:0000313" key="5">
    <source>
        <dbReference type="Proteomes" id="UP000037109"/>
    </source>
</evidence>